<keyword evidence="1" id="KW-1133">Transmembrane helix</keyword>
<gene>
    <name evidence="2" type="ORF">POBO1169_LOCUS12717</name>
</gene>
<evidence type="ECO:0000256" key="1">
    <source>
        <dbReference type="SAM" id="Phobius"/>
    </source>
</evidence>
<name>A0A7S0RF76_9CHLO</name>
<organism evidence="2">
    <name type="scientific">Pyramimonas obovata</name>
    <dbReference type="NCBI Taxonomy" id="1411642"/>
    <lineage>
        <taxon>Eukaryota</taxon>
        <taxon>Viridiplantae</taxon>
        <taxon>Chlorophyta</taxon>
        <taxon>Pyramimonadophyceae</taxon>
        <taxon>Pyramimonadales</taxon>
        <taxon>Pyramimonadaceae</taxon>
        <taxon>Pyramimonas</taxon>
        <taxon>Pyramimonas incertae sedis</taxon>
    </lineage>
</organism>
<keyword evidence="1" id="KW-0472">Membrane</keyword>
<evidence type="ECO:0000313" key="2">
    <source>
        <dbReference type="EMBL" id="CAD8675473.1"/>
    </source>
</evidence>
<keyword evidence="1" id="KW-0812">Transmembrane</keyword>
<proteinExistence type="predicted"/>
<accession>A0A7S0RF76</accession>
<dbReference type="EMBL" id="HBFA01024978">
    <property type="protein sequence ID" value="CAD8675473.1"/>
    <property type="molecule type" value="Transcribed_RNA"/>
</dbReference>
<sequence>MPAAYIYTCIHLANLGVAMPLYAMFSIIPYMSIGPGVSSDFLYNGWPGSKLMVASRVLVGTVNVLKYPLIALPLRDVVLEQLFPPGGRRRASSMLRCWRREPRRPAASRGGCTFR</sequence>
<protein>
    <submittedName>
        <fullName evidence="2">Uncharacterized protein</fullName>
    </submittedName>
</protein>
<reference evidence="2" key="1">
    <citation type="submission" date="2021-01" db="EMBL/GenBank/DDBJ databases">
        <authorList>
            <person name="Corre E."/>
            <person name="Pelletier E."/>
            <person name="Niang G."/>
            <person name="Scheremetjew M."/>
            <person name="Finn R."/>
            <person name="Kale V."/>
            <person name="Holt S."/>
            <person name="Cochrane G."/>
            <person name="Meng A."/>
            <person name="Brown T."/>
            <person name="Cohen L."/>
        </authorList>
    </citation>
    <scope>NUCLEOTIDE SEQUENCE</scope>
    <source>
        <strain evidence="2">CCMP722</strain>
    </source>
</reference>
<dbReference type="AlphaFoldDB" id="A0A7S0RF76"/>
<feature type="transmembrane region" description="Helical" evidence="1">
    <location>
        <begin position="12"/>
        <end position="33"/>
    </location>
</feature>